<sequence length="115" mass="12690">MKRLIACCGLDCEYCDARRATVDNDDALRERTARKWSEMNDAPQITAATIHCTGCRTEGVKFAYCSDLCRIRKCVSEKGLSTCGDCREVDACPIVGAIFRHAPDARENLRAPATS</sequence>
<dbReference type="Pfam" id="PF12675">
    <property type="entry name" value="DUF3795"/>
    <property type="match status" value="1"/>
</dbReference>
<reference evidence="2" key="1">
    <citation type="submission" date="2019-06" db="EMBL/GenBank/DDBJ databases">
        <title>Alistipes onderdonkii subsp. vulgaris subsp. nov., Alistipes dispar sp. nov. and Alistipes communis sp. nov., isolated from human faeces, and creation of Alistipes onderdonkii subsp. onderdonkii subsp. nov.</title>
        <authorList>
            <person name="Sakamoto M."/>
            <person name="Ikeyama N."/>
            <person name="Ogata Y."/>
            <person name="Suda W."/>
            <person name="Iino T."/>
            <person name="Hattori M."/>
            <person name="Ohkuma M."/>
        </authorList>
    </citation>
    <scope>NUCLEOTIDE SEQUENCE [LARGE SCALE GENOMIC DNA]</scope>
    <source>
        <strain evidence="2">5CBH24</strain>
    </source>
</reference>
<evidence type="ECO:0000313" key="1">
    <source>
        <dbReference type="EMBL" id="BBL04446.1"/>
    </source>
</evidence>
<dbReference type="AlphaFoldDB" id="A0A4Y1WW28"/>
<dbReference type="Proteomes" id="UP000318946">
    <property type="component" value="Chromosome"/>
</dbReference>
<dbReference type="InterPro" id="IPR024227">
    <property type="entry name" value="DUF3795"/>
</dbReference>
<proteinExistence type="predicted"/>
<name>A0A4Y1WW28_9BACT</name>
<gene>
    <name evidence="1" type="ORF">A5CBH24_17590</name>
</gene>
<organism evidence="1 2">
    <name type="scientific">Alistipes communis</name>
    <dbReference type="NCBI Taxonomy" id="2585118"/>
    <lineage>
        <taxon>Bacteria</taxon>
        <taxon>Pseudomonadati</taxon>
        <taxon>Bacteroidota</taxon>
        <taxon>Bacteroidia</taxon>
        <taxon>Bacteroidales</taxon>
        <taxon>Rikenellaceae</taxon>
        <taxon>Alistipes</taxon>
    </lineage>
</organism>
<dbReference type="EMBL" id="AP019735">
    <property type="protein sequence ID" value="BBL04446.1"/>
    <property type="molecule type" value="Genomic_DNA"/>
</dbReference>
<dbReference type="KEGG" id="acou:A5CBH24_17590"/>
<dbReference type="RefSeq" id="WP_141412898.1">
    <property type="nucleotide sequence ID" value="NZ_AP019735.1"/>
</dbReference>
<dbReference type="GeneID" id="78342476"/>
<accession>A0A4Y1WW28</accession>
<evidence type="ECO:0000313" key="2">
    <source>
        <dbReference type="Proteomes" id="UP000318946"/>
    </source>
</evidence>
<evidence type="ECO:0008006" key="3">
    <source>
        <dbReference type="Google" id="ProtNLM"/>
    </source>
</evidence>
<keyword evidence="2" id="KW-1185">Reference proteome</keyword>
<dbReference type="OrthoDB" id="9803966at2"/>
<protein>
    <recommendedName>
        <fullName evidence="3">DUF3795 domain-containing protein</fullName>
    </recommendedName>
</protein>